<organism evidence="3 4">
    <name type="scientific">Amaricoccus solimangrovi</name>
    <dbReference type="NCBI Taxonomy" id="2589815"/>
    <lineage>
        <taxon>Bacteria</taxon>
        <taxon>Pseudomonadati</taxon>
        <taxon>Pseudomonadota</taxon>
        <taxon>Alphaproteobacteria</taxon>
        <taxon>Rhodobacterales</taxon>
        <taxon>Paracoccaceae</taxon>
        <taxon>Amaricoccus</taxon>
    </lineage>
</organism>
<dbReference type="Gene3D" id="3.40.50.300">
    <property type="entry name" value="P-loop containing nucleotide triphosphate hydrolases"/>
    <property type="match status" value="1"/>
</dbReference>
<dbReference type="EMBL" id="VFRP01000001">
    <property type="protein sequence ID" value="TPE53594.1"/>
    <property type="molecule type" value="Genomic_DNA"/>
</dbReference>
<keyword evidence="4" id="KW-1185">Reference proteome</keyword>
<dbReference type="PANTHER" id="PTHR43581:SF2">
    <property type="entry name" value="EXCINUCLEASE ATPASE SUBUNIT"/>
    <property type="match status" value="1"/>
</dbReference>
<keyword evidence="3" id="KW-0067">ATP-binding</keyword>
<comment type="caution">
    <text evidence="3">The sequence shown here is derived from an EMBL/GenBank/DDBJ whole genome shotgun (WGS) entry which is preliminary data.</text>
</comment>
<dbReference type="RefSeq" id="WP_140452172.1">
    <property type="nucleotide sequence ID" value="NZ_VFRP01000001.1"/>
</dbReference>
<sequence length="548" mass="61397">MLESITLQFTENDDIHLPMNGVTIFVGPNNAGKSLILREIASLYADTDRKRMLLKEFSLHWPSSGEIDSTLEKMSIFSPSNVRAGYVILGGISLSGEQDYTQVNREELYYTAAGAANASWMARYYYRWGVTLLDGRSRFDLTSDRSAGDILRAPQNILTNLFVNDEVRRKVRQIIKDAFGMWFVIDPTNLGQMRIRLSRVKPPKDEQSLNVKMREFYKNALHIKETSDGVQAFTGIVTAVCSGEYHTVLVDEPEAFLHPPLARKLGKSLAALISERAATMVASTHSADFLLGCVQGSPAVRVVRLEFSDGKSRGRTLDPIRLKNFFRRPLIRSSNVISGLFHDGVVICESDNDRAFYAEIYYRLSNKIMNLPSILFVNAQNKHTIRDIMGPLREFGVPAAAISDIDIVTDGGQNWTNWMKAANIPEALHNGYGQLRSSIRSVFENSGRNMKTDGGVNCLDAQDRDAALRLFTDLEHYGIFPVPNGELESWLPHLRIPGKKTDWSVAALEMLGSDPADPAYVQPGEDDVWEFLNRIVRWIGDPTRSGMP</sequence>
<dbReference type="Pfam" id="PF20469">
    <property type="entry name" value="OLD-like_TOPRIM"/>
    <property type="match status" value="1"/>
</dbReference>
<evidence type="ECO:0000259" key="2">
    <source>
        <dbReference type="Pfam" id="PF20469"/>
    </source>
</evidence>
<protein>
    <submittedName>
        <fullName evidence="3">ATP-binding protein</fullName>
    </submittedName>
</protein>
<dbReference type="Pfam" id="PF13304">
    <property type="entry name" value="AAA_21"/>
    <property type="match status" value="1"/>
</dbReference>
<dbReference type="GO" id="GO:0005524">
    <property type="term" value="F:ATP binding"/>
    <property type="evidence" value="ECO:0007669"/>
    <property type="project" value="UniProtKB-KW"/>
</dbReference>
<evidence type="ECO:0000313" key="4">
    <source>
        <dbReference type="Proteomes" id="UP000319255"/>
    </source>
</evidence>
<dbReference type="InterPro" id="IPR003959">
    <property type="entry name" value="ATPase_AAA_core"/>
</dbReference>
<dbReference type="AlphaFoldDB" id="A0A501WZ09"/>
<dbReference type="OrthoDB" id="9816534at2"/>
<dbReference type="InterPro" id="IPR034139">
    <property type="entry name" value="TOPRIM_OLD"/>
</dbReference>
<feature type="domain" description="ATPase AAA-type core" evidence="1">
    <location>
        <begin position="221"/>
        <end position="290"/>
    </location>
</feature>
<dbReference type="Proteomes" id="UP000319255">
    <property type="component" value="Unassembled WGS sequence"/>
</dbReference>
<accession>A0A501WZ09</accession>
<evidence type="ECO:0000313" key="3">
    <source>
        <dbReference type="EMBL" id="TPE53594.1"/>
    </source>
</evidence>
<dbReference type="CDD" id="cd00267">
    <property type="entry name" value="ABC_ATPase"/>
    <property type="match status" value="1"/>
</dbReference>
<dbReference type="GO" id="GO:0016887">
    <property type="term" value="F:ATP hydrolysis activity"/>
    <property type="evidence" value="ECO:0007669"/>
    <property type="project" value="InterPro"/>
</dbReference>
<dbReference type="InterPro" id="IPR027417">
    <property type="entry name" value="P-loop_NTPase"/>
</dbReference>
<name>A0A501WZ09_9RHOB</name>
<feature type="domain" description="OLD protein-like TOPRIM" evidence="2">
    <location>
        <begin position="340"/>
        <end position="406"/>
    </location>
</feature>
<evidence type="ECO:0000259" key="1">
    <source>
        <dbReference type="Pfam" id="PF13304"/>
    </source>
</evidence>
<reference evidence="3 4" key="1">
    <citation type="submission" date="2019-06" db="EMBL/GenBank/DDBJ databases">
        <title>A novel bacterium of genus Amaricoccus, isolated from marine sediment.</title>
        <authorList>
            <person name="Huang H."/>
            <person name="Mo K."/>
            <person name="Hu Y."/>
        </authorList>
    </citation>
    <scope>NUCLEOTIDE SEQUENCE [LARGE SCALE GENOMIC DNA]</scope>
    <source>
        <strain evidence="3 4">HB172011</strain>
    </source>
</reference>
<dbReference type="SUPFAM" id="SSF52540">
    <property type="entry name" value="P-loop containing nucleoside triphosphate hydrolases"/>
    <property type="match status" value="1"/>
</dbReference>
<dbReference type="PANTHER" id="PTHR43581">
    <property type="entry name" value="ATP/GTP PHOSPHATASE"/>
    <property type="match status" value="1"/>
</dbReference>
<gene>
    <name evidence="3" type="ORF">FJM51_00655</name>
</gene>
<proteinExistence type="predicted"/>
<keyword evidence="3" id="KW-0547">Nucleotide-binding</keyword>
<dbReference type="InterPro" id="IPR051396">
    <property type="entry name" value="Bact_Antivir_Def_Nuclease"/>
</dbReference>